<keyword evidence="2" id="KW-1185">Reference proteome</keyword>
<dbReference type="AlphaFoldDB" id="A0AAV8S559"/>
<sequence length="90" mass="10155">MLFSDLEGNLSIKTCARFLAIIGQVAHNEASTQEEAFPYVALARMYGRYKTIKTQEALIKEPKVLQGVLEAPIFNMQEFLIGIKVKNSMF</sequence>
<protein>
    <submittedName>
        <fullName evidence="1">Uncharacterized protein</fullName>
    </submittedName>
</protein>
<dbReference type="Proteomes" id="UP001159364">
    <property type="component" value="Unassembled WGS sequence"/>
</dbReference>
<organism evidence="1 2">
    <name type="scientific">Erythroxylum novogranatense</name>
    <dbReference type="NCBI Taxonomy" id="1862640"/>
    <lineage>
        <taxon>Eukaryota</taxon>
        <taxon>Viridiplantae</taxon>
        <taxon>Streptophyta</taxon>
        <taxon>Embryophyta</taxon>
        <taxon>Tracheophyta</taxon>
        <taxon>Spermatophyta</taxon>
        <taxon>Magnoliopsida</taxon>
        <taxon>eudicotyledons</taxon>
        <taxon>Gunneridae</taxon>
        <taxon>Pentapetalae</taxon>
        <taxon>rosids</taxon>
        <taxon>fabids</taxon>
        <taxon>Malpighiales</taxon>
        <taxon>Erythroxylaceae</taxon>
        <taxon>Erythroxylum</taxon>
    </lineage>
</organism>
<evidence type="ECO:0000313" key="1">
    <source>
        <dbReference type="EMBL" id="KAJ8747224.1"/>
    </source>
</evidence>
<comment type="caution">
    <text evidence="1">The sequence shown here is derived from an EMBL/GenBank/DDBJ whole genome shotgun (WGS) entry which is preliminary data.</text>
</comment>
<gene>
    <name evidence="1" type="ORF">K2173_008879</name>
</gene>
<proteinExistence type="predicted"/>
<dbReference type="EMBL" id="JAIWQS010000215">
    <property type="protein sequence ID" value="KAJ8747224.1"/>
    <property type="molecule type" value="Genomic_DNA"/>
</dbReference>
<accession>A0AAV8S559</accession>
<name>A0AAV8S559_9ROSI</name>
<reference evidence="1 2" key="1">
    <citation type="submission" date="2021-09" db="EMBL/GenBank/DDBJ databases">
        <title>Genomic insights and catalytic innovation underlie evolution of tropane alkaloids biosynthesis.</title>
        <authorList>
            <person name="Wang Y.-J."/>
            <person name="Tian T."/>
            <person name="Huang J.-P."/>
            <person name="Huang S.-X."/>
        </authorList>
    </citation>
    <scope>NUCLEOTIDE SEQUENCE [LARGE SCALE GENOMIC DNA]</scope>
    <source>
        <strain evidence="1">KIB-2018</strain>
        <tissue evidence="1">Leaf</tissue>
    </source>
</reference>
<evidence type="ECO:0000313" key="2">
    <source>
        <dbReference type="Proteomes" id="UP001159364"/>
    </source>
</evidence>